<proteinExistence type="inferred from homology"/>
<evidence type="ECO:0000256" key="1">
    <source>
        <dbReference type="ARBA" id="ARBA00004589"/>
    </source>
</evidence>
<evidence type="ECO:0000313" key="12">
    <source>
        <dbReference type="Proteomes" id="UP000799777"/>
    </source>
</evidence>
<comment type="similarity">
    <text evidence="3">Belongs to the RBT5 family.</text>
</comment>
<keyword evidence="4" id="KW-0964">Secreted</keyword>
<dbReference type="EMBL" id="ML978158">
    <property type="protein sequence ID" value="KAF2035228.1"/>
    <property type="molecule type" value="Genomic_DNA"/>
</dbReference>
<keyword evidence="7" id="KW-1015">Disulfide bond</keyword>
<evidence type="ECO:0000256" key="3">
    <source>
        <dbReference type="ARBA" id="ARBA00010031"/>
    </source>
</evidence>
<keyword evidence="5" id="KW-0336">GPI-anchor</keyword>
<dbReference type="InterPro" id="IPR008427">
    <property type="entry name" value="Extracellular_membr_CFEM_dom"/>
</dbReference>
<organism evidence="11 12">
    <name type="scientific">Setomelanomma holmii</name>
    <dbReference type="NCBI Taxonomy" id="210430"/>
    <lineage>
        <taxon>Eukaryota</taxon>
        <taxon>Fungi</taxon>
        <taxon>Dikarya</taxon>
        <taxon>Ascomycota</taxon>
        <taxon>Pezizomycotina</taxon>
        <taxon>Dothideomycetes</taxon>
        <taxon>Pleosporomycetidae</taxon>
        <taxon>Pleosporales</taxon>
        <taxon>Pleosporineae</taxon>
        <taxon>Phaeosphaeriaceae</taxon>
        <taxon>Setomelanomma</taxon>
    </lineage>
</organism>
<keyword evidence="12" id="KW-1185">Reference proteome</keyword>
<evidence type="ECO:0000256" key="8">
    <source>
        <dbReference type="ARBA" id="ARBA00023288"/>
    </source>
</evidence>
<evidence type="ECO:0000256" key="2">
    <source>
        <dbReference type="ARBA" id="ARBA00004613"/>
    </source>
</evidence>
<keyword evidence="8" id="KW-0449">Lipoprotein</keyword>
<keyword evidence="6 9" id="KW-0732">Signal</keyword>
<feature type="chain" id="PRO_5040300460" description="CFEM domain-containing protein" evidence="9">
    <location>
        <begin position="21"/>
        <end position="105"/>
    </location>
</feature>
<dbReference type="AlphaFoldDB" id="A0A9P4HIK7"/>
<dbReference type="GO" id="GO:0005576">
    <property type="term" value="C:extracellular region"/>
    <property type="evidence" value="ECO:0007669"/>
    <property type="project" value="UniProtKB-SubCell"/>
</dbReference>
<feature type="signal peptide" evidence="9">
    <location>
        <begin position="1"/>
        <end position="20"/>
    </location>
</feature>
<evidence type="ECO:0000256" key="7">
    <source>
        <dbReference type="ARBA" id="ARBA00023157"/>
    </source>
</evidence>
<feature type="domain" description="CFEM" evidence="10">
    <location>
        <begin position="43"/>
        <end position="105"/>
    </location>
</feature>
<evidence type="ECO:0000256" key="4">
    <source>
        <dbReference type="ARBA" id="ARBA00022525"/>
    </source>
</evidence>
<dbReference type="GO" id="GO:0098552">
    <property type="term" value="C:side of membrane"/>
    <property type="evidence" value="ECO:0007669"/>
    <property type="project" value="UniProtKB-KW"/>
</dbReference>
<evidence type="ECO:0000259" key="10">
    <source>
        <dbReference type="Pfam" id="PF05730"/>
    </source>
</evidence>
<keyword evidence="5" id="KW-0325">Glycoprotein</keyword>
<comment type="subcellular location">
    <subcellularLocation>
        <location evidence="1">Membrane</location>
        <topology evidence="1">Lipid-anchor</topology>
        <topology evidence="1">GPI-anchor</topology>
    </subcellularLocation>
    <subcellularLocation>
        <location evidence="2">Secreted</location>
    </subcellularLocation>
</comment>
<evidence type="ECO:0000256" key="5">
    <source>
        <dbReference type="ARBA" id="ARBA00022622"/>
    </source>
</evidence>
<reference evidence="11" key="1">
    <citation type="journal article" date="2020" name="Stud. Mycol.">
        <title>101 Dothideomycetes genomes: a test case for predicting lifestyles and emergence of pathogens.</title>
        <authorList>
            <person name="Haridas S."/>
            <person name="Albert R."/>
            <person name="Binder M."/>
            <person name="Bloem J."/>
            <person name="Labutti K."/>
            <person name="Salamov A."/>
            <person name="Andreopoulos B."/>
            <person name="Baker S."/>
            <person name="Barry K."/>
            <person name="Bills G."/>
            <person name="Bluhm B."/>
            <person name="Cannon C."/>
            <person name="Castanera R."/>
            <person name="Culley D."/>
            <person name="Daum C."/>
            <person name="Ezra D."/>
            <person name="Gonzalez J."/>
            <person name="Henrissat B."/>
            <person name="Kuo A."/>
            <person name="Liang C."/>
            <person name="Lipzen A."/>
            <person name="Lutzoni F."/>
            <person name="Magnuson J."/>
            <person name="Mondo S."/>
            <person name="Nolan M."/>
            <person name="Ohm R."/>
            <person name="Pangilinan J."/>
            <person name="Park H.-J."/>
            <person name="Ramirez L."/>
            <person name="Alfaro M."/>
            <person name="Sun H."/>
            <person name="Tritt A."/>
            <person name="Yoshinaga Y."/>
            <person name="Zwiers L.-H."/>
            <person name="Turgeon B."/>
            <person name="Goodwin S."/>
            <person name="Spatafora J."/>
            <person name="Crous P."/>
            <person name="Grigoriev I."/>
        </authorList>
    </citation>
    <scope>NUCLEOTIDE SEQUENCE</scope>
    <source>
        <strain evidence="11">CBS 110217</strain>
    </source>
</reference>
<dbReference type="OrthoDB" id="3785142at2759"/>
<dbReference type="Proteomes" id="UP000799777">
    <property type="component" value="Unassembled WGS sequence"/>
</dbReference>
<name>A0A9P4HIK7_9PLEO</name>
<evidence type="ECO:0000256" key="6">
    <source>
        <dbReference type="ARBA" id="ARBA00022729"/>
    </source>
</evidence>
<protein>
    <recommendedName>
        <fullName evidence="10">CFEM domain-containing protein</fullName>
    </recommendedName>
</protein>
<evidence type="ECO:0000256" key="9">
    <source>
        <dbReference type="SAM" id="SignalP"/>
    </source>
</evidence>
<sequence>MKTSLPLVAVLFSAVGVALASPVVGRTPPITPLFRRDSTGSSVAGIGQCPMDCWNEAAATAGCDPNKSDKCLCGAFFDDVAACTADTCGAADNLAALDFMEEACN</sequence>
<gene>
    <name evidence="11" type="ORF">EK21DRAFT_84850</name>
</gene>
<evidence type="ECO:0000313" key="11">
    <source>
        <dbReference type="EMBL" id="KAF2035228.1"/>
    </source>
</evidence>
<dbReference type="Pfam" id="PF05730">
    <property type="entry name" value="CFEM"/>
    <property type="match status" value="1"/>
</dbReference>
<accession>A0A9P4HIK7</accession>
<keyword evidence="5" id="KW-0472">Membrane</keyword>
<comment type="caution">
    <text evidence="11">The sequence shown here is derived from an EMBL/GenBank/DDBJ whole genome shotgun (WGS) entry which is preliminary data.</text>
</comment>